<proteinExistence type="predicted"/>
<comment type="caution">
    <text evidence="2">The sequence shown here is derived from an EMBL/GenBank/DDBJ whole genome shotgun (WGS) entry which is preliminary data.</text>
</comment>
<name>A0ABP7M7P5_9GAMM</name>
<dbReference type="RefSeq" id="WP_344796091.1">
    <property type="nucleotide sequence ID" value="NZ_BAABBN010000004.1"/>
</dbReference>
<gene>
    <name evidence="2" type="ORF">GCM10022277_09880</name>
</gene>
<feature type="signal peptide" evidence="1">
    <location>
        <begin position="1"/>
        <end position="20"/>
    </location>
</feature>
<evidence type="ECO:0000313" key="2">
    <source>
        <dbReference type="EMBL" id="GAA3917010.1"/>
    </source>
</evidence>
<dbReference type="Proteomes" id="UP001501565">
    <property type="component" value="Unassembled WGS sequence"/>
</dbReference>
<organism evidence="2 3">
    <name type="scientific">Litoribacillus peritrichatus</name>
    <dbReference type="NCBI Taxonomy" id="718191"/>
    <lineage>
        <taxon>Bacteria</taxon>
        <taxon>Pseudomonadati</taxon>
        <taxon>Pseudomonadota</taxon>
        <taxon>Gammaproteobacteria</taxon>
        <taxon>Oceanospirillales</taxon>
        <taxon>Oceanospirillaceae</taxon>
        <taxon>Litoribacillus</taxon>
    </lineage>
</organism>
<feature type="chain" id="PRO_5045670514" evidence="1">
    <location>
        <begin position="21"/>
        <end position="149"/>
    </location>
</feature>
<keyword evidence="1" id="KW-0732">Signal</keyword>
<dbReference type="EMBL" id="BAABBN010000004">
    <property type="protein sequence ID" value="GAA3917010.1"/>
    <property type="molecule type" value="Genomic_DNA"/>
</dbReference>
<protein>
    <submittedName>
        <fullName evidence="2">Uncharacterized protein</fullName>
    </submittedName>
</protein>
<evidence type="ECO:0000313" key="3">
    <source>
        <dbReference type="Proteomes" id="UP001501565"/>
    </source>
</evidence>
<keyword evidence="3" id="KW-1185">Reference proteome</keyword>
<reference evidence="3" key="1">
    <citation type="journal article" date="2019" name="Int. J. Syst. Evol. Microbiol.">
        <title>The Global Catalogue of Microorganisms (GCM) 10K type strain sequencing project: providing services to taxonomists for standard genome sequencing and annotation.</title>
        <authorList>
            <consortium name="The Broad Institute Genomics Platform"/>
            <consortium name="The Broad Institute Genome Sequencing Center for Infectious Disease"/>
            <person name="Wu L."/>
            <person name="Ma J."/>
        </authorList>
    </citation>
    <scope>NUCLEOTIDE SEQUENCE [LARGE SCALE GENOMIC DNA]</scope>
    <source>
        <strain evidence="3">JCM 17551</strain>
    </source>
</reference>
<evidence type="ECO:0000256" key="1">
    <source>
        <dbReference type="SAM" id="SignalP"/>
    </source>
</evidence>
<sequence length="149" mass="15403">MKTSFASVLSATAISVTAFASVSLTLPASAGEISSYQVEVVNQGQKGDGFKSVYASQQGNSTEVFGRIKGKPKSGHVDIAAYSSSGELLAETTTGYSPSLLSSSRKKMGGPRFSTDALPVLPSDAVIKVAFHGDEDTGSAPQHRTNTAK</sequence>
<accession>A0ABP7M7P5</accession>